<dbReference type="GO" id="GO:0009279">
    <property type="term" value="C:cell outer membrane"/>
    <property type="evidence" value="ECO:0007669"/>
    <property type="project" value="UniProtKB-SubCell"/>
</dbReference>
<reference evidence="3 4" key="1">
    <citation type="submission" date="2020-08" db="EMBL/GenBank/DDBJ databases">
        <title>Genomic Encyclopedia of Type Strains, Phase IV (KMG-IV): sequencing the most valuable type-strain genomes for metagenomic binning, comparative biology and taxonomic classification.</title>
        <authorList>
            <person name="Goeker M."/>
        </authorList>
    </citation>
    <scope>NUCLEOTIDE SEQUENCE [LARGE SCALE GENOMIC DNA]</scope>
    <source>
        <strain evidence="3 4">DSM 27165</strain>
    </source>
</reference>
<accession>A0A840MFR2</accession>
<dbReference type="EMBL" id="JACHHY010000002">
    <property type="protein sequence ID" value="MBB5017240.1"/>
    <property type="molecule type" value="Genomic_DNA"/>
</dbReference>
<comment type="subcellular location">
    <subcellularLocation>
        <location evidence="1">Cell outer membrane</location>
    </subcellularLocation>
</comment>
<dbReference type="SUPFAM" id="SSF56925">
    <property type="entry name" value="OMPA-like"/>
    <property type="match status" value="1"/>
</dbReference>
<comment type="caution">
    <text evidence="3">The sequence shown here is derived from an EMBL/GenBank/DDBJ whole genome shotgun (WGS) entry which is preliminary data.</text>
</comment>
<evidence type="ECO:0000256" key="1">
    <source>
        <dbReference type="ARBA" id="ARBA00004442"/>
    </source>
</evidence>
<evidence type="ECO:0000313" key="3">
    <source>
        <dbReference type="EMBL" id="MBB5017240.1"/>
    </source>
</evidence>
<name>A0A840MFR2_9PROT</name>
<keyword evidence="4" id="KW-1185">Reference proteome</keyword>
<evidence type="ECO:0008006" key="5">
    <source>
        <dbReference type="Google" id="ProtNLM"/>
    </source>
</evidence>
<dbReference type="Proteomes" id="UP000575898">
    <property type="component" value="Unassembled WGS sequence"/>
</dbReference>
<evidence type="ECO:0000256" key="2">
    <source>
        <dbReference type="SAM" id="SignalP"/>
    </source>
</evidence>
<dbReference type="RefSeq" id="WP_184034731.1">
    <property type="nucleotide sequence ID" value="NZ_JACHHY010000002.1"/>
</dbReference>
<proteinExistence type="predicted"/>
<keyword evidence="2" id="KW-0732">Signal</keyword>
<protein>
    <recommendedName>
        <fullName evidence="5">Porin family protein</fullName>
    </recommendedName>
</protein>
<dbReference type="AlphaFoldDB" id="A0A840MFR2"/>
<gene>
    <name evidence="3" type="ORF">HNQ59_000502</name>
</gene>
<organism evidence="3 4">
    <name type="scientific">Chitinivorax tropicus</name>
    <dbReference type="NCBI Taxonomy" id="714531"/>
    <lineage>
        <taxon>Bacteria</taxon>
        <taxon>Pseudomonadati</taxon>
        <taxon>Pseudomonadota</taxon>
        <taxon>Betaproteobacteria</taxon>
        <taxon>Chitinivorax</taxon>
    </lineage>
</organism>
<dbReference type="InterPro" id="IPR011250">
    <property type="entry name" value="OMP/PagP_B-barrel"/>
</dbReference>
<feature type="signal peptide" evidence="2">
    <location>
        <begin position="1"/>
        <end position="18"/>
    </location>
</feature>
<evidence type="ECO:0000313" key="4">
    <source>
        <dbReference type="Proteomes" id="UP000575898"/>
    </source>
</evidence>
<feature type="chain" id="PRO_5032850259" description="Porin family protein" evidence="2">
    <location>
        <begin position="19"/>
        <end position="208"/>
    </location>
</feature>
<sequence>MKKWFPVLALLCCGTALADTDNGSANSAGWKVGGGVGVTMGGDEFGKIHVVDKTNGKVVNNENLRAGRLFQLDFGTKYRFSNLPVSLQTTFGYHFDTVQGDDPLNNGAKVSYQFFRYPIEIIPAYHFDKHSVGLGLRYDLRPTYEFTGRFNYKFKNAPGLILQYEYEATDNVSVGLRYTAIKYKFQKEEDGSQTFKGNHVGMNAHVWF</sequence>